<keyword evidence="3" id="KW-1185">Reference proteome</keyword>
<dbReference type="GO" id="GO:0016787">
    <property type="term" value="F:hydrolase activity"/>
    <property type="evidence" value="ECO:0007669"/>
    <property type="project" value="UniProtKB-KW"/>
</dbReference>
<dbReference type="Proteomes" id="UP000319255">
    <property type="component" value="Unassembled WGS sequence"/>
</dbReference>
<keyword evidence="2" id="KW-0378">Hydrolase</keyword>
<proteinExistence type="predicted"/>
<dbReference type="PANTHER" id="PTHR36837">
    <property type="entry name" value="POLY(3-HYDROXYALKANOATE) POLYMERASE SUBUNIT PHAC"/>
    <property type="match status" value="1"/>
</dbReference>
<dbReference type="EMBL" id="VFRP01000023">
    <property type="protein sequence ID" value="TPE48333.1"/>
    <property type="molecule type" value="Genomic_DNA"/>
</dbReference>
<accession>A0A501WES2</accession>
<dbReference type="InterPro" id="IPR000073">
    <property type="entry name" value="AB_hydrolase_1"/>
</dbReference>
<sequence length="353" mass="37464">MAVEIAARLRATIRGLEIWQAHPYRRAVDEPPALWAEGAARLLDYGATPEARDPAGPPVLVIPSLINRAYVLDLRPGRSLLRWLAARGARPLLLDWGAPGPAERAFDLEAYGTERVLPALEIARRLGGGGPVAVLGYCMGGTLSAAVAARRPDLVARLVTIGAPWHFASTEGISGGFRAILRAQGPARLEAMLEAMGQAFGAVPVSLFQMLFAFVNPIQAAVKFQRLARLDPASVEAMDFVALEDWLADGVPMTAPAARDLLVDWQIRDLVAAGQWPFLGAPVDAGAIRAPALIVAGRNDTIAPPPLADPLARAIPRARLIRPATGHVGMVVGSHAPARVWRPVGAFLAGRPA</sequence>
<dbReference type="PANTHER" id="PTHR36837:SF2">
    <property type="entry name" value="POLY(3-HYDROXYALKANOATE) POLYMERASE SUBUNIT PHAC"/>
    <property type="match status" value="1"/>
</dbReference>
<evidence type="ECO:0000313" key="2">
    <source>
        <dbReference type="EMBL" id="TPE48333.1"/>
    </source>
</evidence>
<dbReference type="InterPro" id="IPR029058">
    <property type="entry name" value="AB_hydrolase_fold"/>
</dbReference>
<protein>
    <submittedName>
        <fullName evidence="2">Alpha/beta fold hydrolase</fullName>
    </submittedName>
</protein>
<comment type="caution">
    <text evidence="2">The sequence shown here is derived from an EMBL/GenBank/DDBJ whole genome shotgun (WGS) entry which is preliminary data.</text>
</comment>
<evidence type="ECO:0000259" key="1">
    <source>
        <dbReference type="Pfam" id="PF00561"/>
    </source>
</evidence>
<dbReference type="OrthoDB" id="9767934at2"/>
<dbReference type="SUPFAM" id="SSF53474">
    <property type="entry name" value="alpha/beta-Hydrolases"/>
    <property type="match status" value="1"/>
</dbReference>
<gene>
    <name evidence="2" type="ORF">FJM51_18050</name>
</gene>
<name>A0A501WES2_9RHOB</name>
<dbReference type="AlphaFoldDB" id="A0A501WES2"/>
<dbReference type="Gene3D" id="3.40.50.1820">
    <property type="entry name" value="alpha/beta hydrolase"/>
    <property type="match status" value="1"/>
</dbReference>
<dbReference type="Pfam" id="PF00561">
    <property type="entry name" value="Abhydrolase_1"/>
    <property type="match status" value="1"/>
</dbReference>
<dbReference type="InterPro" id="IPR051321">
    <property type="entry name" value="PHA/PHB_synthase"/>
</dbReference>
<reference evidence="2 3" key="1">
    <citation type="submission" date="2019-06" db="EMBL/GenBank/DDBJ databases">
        <title>A novel bacterium of genus Amaricoccus, isolated from marine sediment.</title>
        <authorList>
            <person name="Huang H."/>
            <person name="Mo K."/>
            <person name="Hu Y."/>
        </authorList>
    </citation>
    <scope>NUCLEOTIDE SEQUENCE [LARGE SCALE GENOMIC DNA]</scope>
    <source>
        <strain evidence="2 3">HB172011</strain>
    </source>
</reference>
<feature type="domain" description="AB hydrolase-1" evidence="1">
    <location>
        <begin position="57"/>
        <end position="330"/>
    </location>
</feature>
<evidence type="ECO:0000313" key="3">
    <source>
        <dbReference type="Proteomes" id="UP000319255"/>
    </source>
</evidence>
<organism evidence="2 3">
    <name type="scientific">Amaricoccus solimangrovi</name>
    <dbReference type="NCBI Taxonomy" id="2589815"/>
    <lineage>
        <taxon>Bacteria</taxon>
        <taxon>Pseudomonadati</taxon>
        <taxon>Pseudomonadota</taxon>
        <taxon>Alphaproteobacteria</taxon>
        <taxon>Rhodobacterales</taxon>
        <taxon>Paracoccaceae</taxon>
        <taxon>Amaricoccus</taxon>
    </lineage>
</organism>